<reference evidence="2" key="1">
    <citation type="journal article" date="2022" name="bioRxiv">
        <title>Sequencing and chromosome-scale assembly of the giantPleurodeles waltlgenome.</title>
        <authorList>
            <person name="Brown T."/>
            <person name="Elewa A."/>
            <person name="Iarovenko S."/>
            <person name="Subramanian E."/>
            <person name="Araus A.J."/>
            <person name="Petzold A."/>
            <person name="Susuki M."/>
            <person name="Suzuki K.-i.T."/>
            <person name="Hayashi T."/>
            <person name="Toyoda A."/>
            <person name="Oliveira C."/>
            <person name="Osipova E."/>
            <person name="Leigh N.D."/>
            <person name="Simon A."/>
            <person name="Yun M.H."/>
        </authorList>
    </citation>
    <scope>NUCLEOTIDE SEQUENCE</scope>
    <source>
        <strain evidence="2">20211129_DDA</strain>
        <tissue evidence="2">Liver</tissue>
    </source>
</reference>
<evidence type="ECO:0000313" key="2">
    <source>
        <dbReference type="EMBL" id="KAJ1182170.1"/>
    </source>
</evidence>
<gene>
    <name evidence="2" type="ORF">NDU88_007364</name>
</gene>
<dbReference type="EMBL" id="JANPWB010000006">
    <property type="protein sequence ID" value="KAJ1182170.1"/>
    <property type="molecule type" value="Genomic_DNA"/>
</dbReference>
<feature type="compositionally biased region" description="Basic and acidic residues" evidence="1">
    <location>
        <begin position="51"/>
        <end position="63"/>
    </location>
</feature>
<proteinExistence type="predicted"/>
<organism evidence="2 3">
    <name type="scientific">Pleurodeles waltl</name>
    <name type="common">Iberian ribbed newt</name>
    <dbReference type="NCBI Taxonomy" id="8319"/>
    <lineage>
        <taxon>Eukaryota</taxon>
        <taxon>Metazoa</taxon>
        <taxon>Chordata</taxon>
        <taxon>Craniata</taxon>
        <taxon>Vertebrata</taxon>
        <taxon>Euteleostomi</taxon>
        <taxon>Amphibia</taxon>
        <taxon>Batrachia</taxon>
        <taxon>Caudata</taxon>
        <taxon>Salamandroidea</taxon>
        <taxon>Salamandridae</taxon>
        <taxon>Pleurodelinae</taxon>
        <taxon>Pleurodeles</taxon>
    </lineage>
</organism>
<sequence length="182" mass="19528">MTLALWRFLGDIDYVGDRPPPSGESDHSALAQGIPHLGLPSQAQFKACRGRQVESHQHQRPELSRSGSPWTRGALRQDTRRHTSSITVVATSGAGPVRQDAHYRPSPAVGHCAEYRGPLPTRFGRRALPGSSSTLKEVLKSAASLCLTPGPSAVRRYSVPRLACSSRGHPGILISPDAAGRL</sequence>
<dbReference type="AlphaFoldDB" id="A0AAV7TZJ8"/>
<evidence type="ECO:0000313" key="3">
    <source>
        <dbReference type="Proteomes" id="UP001066276"/>
    </source>
</evidence>
<accession>A0AAV7TZJ8</accession>
<keyword evidence="3" id="KW-1185">Reference proteome</keyword>
<dbReference type="Proteomes" id="UP001066276">
    <property type="component" value="Chromosome 3_2"/>
</dbReference>
<comment type="caution">
    <text evidence="2">The sequence shown here is derived from an EMBL/GenBank/DDBJ whole genome shotgun (WGS) entry which is preliminary data.</text>
</comment>
<evidence type="ECO:0000256" key="1">
    <source>
        <dbReference type="SAM" id="MobiDB-lite"/>
    </source>
</evidence>
<feature type="region of interest" description="Disordered" evidence="1">
    <location>
        <begin position="49"/>
        <end position="83"/>
    </location>
</feature>
<name>A0AAV7TZJ8_PLEWA</name>
<protein>
    <submittedName>
        <fullName evidence="2">Uncharacterized protein</fullName>
    </submittedName>
</protein>